<dbReference type="Proteomes" id="UP001272242">
    <property type="component" value="Unassembled WGS sequence"/>
</dbReference>
<dbReference type="EMBL" id="JAXBLV010000210">
    <property type="protein sequence ID" value="MDY3562201.1"/>
    <property type="molecule type" value="Genomic_DNA"/>
</dbReference>
<gene>
    <name evidence="1" type="ORF">R5W23_003662</name>
</gene>
<evidence type="ECO:0000313" key="1">
    <source>
        <dbReference type="EMBL" id="MDY3562201.1"/>
    </source>
</evidence>
<sequence length="308" mass="34284">MNLFATVLTYPAPSANYRGESELNRTVIQKVTDGRFDYPIFSPESMRNALREVLRGYGLPSNRERLHDEDQLAVRFADLPDPDQYADDFFFGFLVAAGAADRKKHLATITEKRGKEAAKAFRFKRDSILRMNMAKALEPYRHNAVFTQSPLAAKDGAYQNATTSALLHRETVVAGFQYPFALNLDDCKPKTAWTRKLLKAIGELNDVAGNHARSYFEFAPASVIVRLTQSLVAGYQTYCFKPDGSMPDVLTDILADYYPGQEFYVGGEIVKRGLKPEQLDALRANGVTLDGDPQRLLATVADAALGKE</sequence>
<dbReference type="RefSeq" id="WP_320688529.1">
    <property type="nucleotide sequence ID" value="NZ_JAXBLV010000210.1"/>
</dbReference>
<accession>A0ABU5F480</accession>
<reference evidence="2" key="1">
    <citation type="journal article" date="2023" name="Mar. Drugs">
        <title>Gemmata algarum, a Novel Planctomycete Isolated from an Algal Mat, Displays Antimicrobial Activity.</title>
        <authorList>
            <person name="Kumar G."/>
            <person name="Kallscheuer N."/>
            <person name="Kashif M."/>
            <person name="Ahamad S."/>
            <person name="Jagadeeshwari U."/>
            <person name="Pannikurungottu S."/>
            <person name="Haufschild T."/>
            <person name="Kabuu M."/>
            <person name="Sasikala C."/>
            <person name="Jogler C."/>
            <person name="Ramana C."/>
        </authorList>
    </citation>
    <scope>NUCLEOTIDE SEQUENCE [LARGE SCALE GENOMIC DNA]</scope>
    <source>
        <strain evidence="2">JC673</strain>
    </source>
</reference>
<protein>
    <submittedName>
        <fullName evidence="1">Type I-B CRISPR-associated protein Cas7/Cst2/DevR</fullName>
    </submittedName>
</protein>
<proteinExistence type="predicted"/>
<name>A0ABU5F480_9BACT</name>
<evidence type="ECO:0000313" key="2">
    <source>
        <dbReference type="Proteomes" id="UP001272242"/>
    </source>
</evidence>
<organism evidence="1 2">
    <name type="scientific">Gemmata algarum</name>
    <dbReference type="NCBI Taxonomy" id="2975278"/>
    <lineage>
        <taxon>Bacteria</taxon>
        <taxon>Pseudomonadati</taxon>
        <taxon>Planctomycetota</taxon>
        <taxon>Planctomycetia</taxon>
        <taxon>Gemmatales</taxon>
        <taxon>Gemmataceae</taxon>
        <taxon>Gemmata</taxon>
    </lineage>
</organism>
<keyword evidence="2" id="KW-1185">Reference proteome</keyword>
<comment type="caution">
    <text evidence="1">The sequence shown here is derived from an EMBL/GenBank/DDBJ whole genome shotgun (WGS) entry which is preliminary data.</text>
</comment>